<organism evidence="2 3">
    <name type="scientific">Thalictrum thalictroides</name>
    <name type="common">Rue-anemone</name>
    <name type="synonym">Anemone thalictroides</name>
    <dbReference type="NCBI Taxonomy" id="46969"/>
    <lineage>
        <taxon>Eukaryota</taxon>
        <taxon>Viridiplantae</taxon>
        <taxon>Streptophyta</taxon>
        <taxon>Embryophyta</taxon>
        <taxon>Tracheophyta</taxon>
        <taxon>Spermatophyta</taxon>
        <taxon>Magnoliopsida</taxon>
        <taxon>Ranunculales</taxon>
        <taxon>Ranunculaceae</taxon>
        <taxon>Thalictroideae</taxon>
        <taxon>Thalictrum</taxon>
    </lineage>
</organism>
<dbReference type="GO" id="GO:0003676">
    <property type="term" value="F:nucleic acid binding"/>
    <property type="evidence" value="ECO:0007669"/>
    <property type="project" value="InterPro"/>
</dbReference>
<evidence type="ECO:0000259" key="1">
    <source>
        <dbReference type="Pfam" id="PF13456"/>
    </source>
</evidence>
<dbReference type="InterPro" id="IPR002156">
    <property type="entry name" value="RNaseH_domain"/>
</dbReference>
<dbReference type="GO" id="GO:0004523">
    <property type="term" value="F:RNA-DNA hybrid ribonuclease activity"/>
    <property type="evidence" value="ECO:0007669"/>
    <property type="project" value="InterPro"/>
</dbReference>
<evidence type="ECO:0000313" key="2">
    <source>
        <dbReference type="EMBL" id="KAF5199924.1"/>
    </source>
</evidence>
<dbReference type="EMBL" id="JABWDY010011305">
    <property type="protein sequence ID" value="KAF5199924.1"/>
    <property type="molecule type" value="Genomic_DNA"/>
</dbReference>
<comment type="caution">
    <text evidence="2">The sequence shown here is derived from an EMBL/GenBank/DDBJ whole genome shotgun (WGS) entry which is preliminary data.</text>
</comment>
<accession>A0A7J6WRC4</accession>
<name>A0A7J6WRC4_THATH</name>
<feature type="domain" description="RNase H type-1" evidence="1">
    <location>
        <begin position="2"/>
        <end position="54"/>
    </location>
</feature>
<keyword evidence="3" id="KW-1185">Reference proteome</keyword>
<evidence type="ECO:0000313" key="3">
    <source>
        <dbReference type="Proteomes" id="UP000554482"/>
    </source>
</evidence>
<dbReference type="Pfam" id="PF13456">
    <property type="entry name" value="RVT_3"/>
    <property type="match status" value="1"/>
</dbReference>
<gene>
    <name evidence="2" type="ORF">FRX31_010489</name>
</gene>
<reference evidence="2 3" key="1">
    <citation type="submission" date="2020-06" db="EMBL/GenBank/DDBJ databases">
        <title>Transcriptomic and genomic resources for Thalictrum thalictroides and T. hernandezii: Facilitating candidate gene discovery in an emerging model plant lineage.</title>
        <authorList>
            <person name="Arias T."/>
            <person name="Riano-Pachon D.M."/>
            <person name="Di Stilio V.S."/>
        </authorList>
    </citation>
    <scope>NUCLEOTIDE SEQUENCE [LARGE SCALE GENOMIC DNA]</scope>
    <source>
        <strain evidence="3">cv. WT478/WT964</strain>
        <tissue evidence="2">Leaves</tissue>
    </source>
</reference>
<dbReference type="AlphaFoldDB" id="A0A7J6WRC4"/>
<dbReference type="Proteomes" id="UP000554482">
    <property type="component" value="Unassembled WGS sequence"/>
</dbReference>
<proteinExistence type="predicted"/>
<sequence length="65" mass="7263">MGLKLGLQMAAAISVQRLQVELDSQVVFNICQKASQIPHEVNAIWKDIQFHAKESVSDSGIWLEL</sequence>
<protein>
    <recommendedName>
        <fullName evidence="1">RNase H type-1 domain-containing protein</fullName>
    </recommendedName>
</protein>